<evidence type="ECO:0000256" key="6">
    <source>
        <dbReference type="ARBA" id="ARBA00022842"/>
    </source>
</evidence>
<dbReference type="CDD" id="cd00143">
    <property type="entry name" value="PP2Cc"/>
    <property type="match status" value="1"/>
</dbReference>
<keyword evidence="7 9" id="KW-0904">Protein phosphatase</keyword>
<evidence type="ECO:0000256" key="4">
    <source>
        <dbReference type="ARBA" id="ARBA00022723"/>
    </source>
</evidence>
<evidence type="ECO:0000259" key="12">
    <source>
        <dbReference type="PROSITE" id="PS51746"/>
    </source>
</evidence>
<dbReference type="OrthoDB" id="10264738at2759"/>
<evidence type="ECO:0000256" key="5">
    <source>
        <dbReference type="ARBA" id="ARBA00022801"/>
    </source>
</evidence>
<proteinExistence type="inferred from homology"/>
<evidence type="ECO:0000256" key="9">
    <source>
        <dbReference type="RuleBase" id="RU003465"/>
    </source>
</evidence>
<keyword evidence="10" id="KW-0175">Coiled coil</keyword>
<evidence type="ECO:0000313" key="14">
    <source>
        <dbReference type="Proteomes" id="UP000825935"/>
    </source>
</evidence>
<dbReference type="AlphaFoldDB" id="A0A8T2QKJ8"/>
<comment type="cofactor">
    <cofactor evidence="2">
        <name>Mg(2+)</name>
        <dbReference type="ChEBI" id="CHEBI:18420"/>
    </cofactor>
</comment>
<feature type="domain" description="PPM-type phosphatase" evidence="12">
    <location>
        <begin position="48"/>
        <end position="368"/>
    </location>
</feature>
<reference evidence="13" key="1">
    <citation type="submission" date="2021-08" db="EMBL/GenBank/DDBJ databases">
        <title>WGS assembly of Ceratopteris richardii.</title>
        <authorList>
            <person name="Marchant D.B."/>
            <person name="Chen G."/>
            <person name="Jenkins J."/>
            <person name="Shu S."/>
            <person name="Leebens-Mack J."/>
            <person name="Grimwood J."/>
            <person name="Schmutz J."/>
            <person name="Soltis P."/>
            <person name="Soltis D."/>
            <person name="Chen Z.-H."/>
        </authorList>
    </citation>
    <scope>NUCLEOTIDE SEQUENCE</scope>
    <source>
        <strain evidence="13">Whitten #5841</strain>
        <tissue evidence="13">Leaf</tissue>
    </source>
</reference>
<dbReference type="SUPFAM" id="SSF81606">
    <property type="entry name" value="PP2C-like"/>
    <property type="match status" value="1"/>
</dbReference>
<dbReference type="GO" id="GO:0046872">
    <property type="term" value="F:metal ion binding"/>
    <property type="evidence" value="ECO:0007669"/>
    <property type="project" value="UniProtKB-KW"/>
</dbReference>
<protein>
    <recommendedName>
        <fullName evidence="3">protein-serine/threonine phosphatase</fullName>
        <ecNumber evidence="3">3.1.3.16</ecNumber>
    </recommendedName>
</protein>
<dbReference type="PROSITE" id="PS51746">
    <property type="entry name" value="PPM_2"/>
    <property type="match status" value="1"/>
</dbReference>
<feature type="region of interest" description="Disordered" evidence="11">
    <location>
        <begin position="376"/>
        <end position="403"/>
    </location>
</feature>
<dbReference type="InterPro" id="IPR001932">
    <property type="entry name" value="PPM-type_phosphatase-like_dom"/>
</dbReference>
<sequence>MGMCMSAQTQEKKDLKRLAKEIQNAENKAAQLLADMPGRLCCNGATENTSIHIKQGCKGINQDSALAWEGFTEDEGSVFLGVFDGHGPNGHLVANKVRDCLPSLLTLPIQSLLEDGHENIHHHVKRPIKIAGSKKRMIYVNNGDAHRGKENMNHDDIDKESDWIEEKLIAAFHKMDERLRMHPKISCMSSGATAIAMLIQGKDLIVGSIGDSRAILASRSTDGALVAYPLTMDLKPNSEGEKERIEKHNGRVFALPNEPHIPRFWLPHANTPGLAMSRAFGDFCLKEHGLIATPQITHRNLMEEDEFIVLATDGVWDVLTHEEVMDVILSSPCKEEAAKCVVDAATNAWERKNWANRMDDCAVVCHFLKDKLIGPPTSQSKAHELRQGDDRPKHEDVNTQTQKTLARYDTLTSPIELPQCVAA</sequence>
<keyword evidence="14" id="KW-1185">Reference proteome</keyword>
<keyword evidence="5 9" id="KW-0378">Hydrolase</keyword>
<dbReference type="InterPro" id="IPR000222">
    <property type="entry name" value="PP2C_BS"/>
</dbReference>
<dbReference type="Pfam" id="PF00481">
    <property type="entry name" value="PP2C"/>
    <property type="match status" value="1"/>
</dbReference>
<evidence type="ECO:0000256" key="3">
    <source>
        <dbReference type="ARBA" id="ARBA00013081"/>
    </source>
</evidence>
<evidence type="ECO:0000256" key="10">
    <source>
        <dbReference type="SAM" id="Coils"/>
    </source>
</evidence>
<evidence type="ECO:0000256" key="7">
    <source>
        <dbReference type="ARBA" id="ARBA00022912"/>
    </source>
</evidence>
<dbReference type="PANTHER" id="PTHR47992">
    <property type="entry name" value="PROTEIN PHOSPHATASE"/>
    <property type="match status" value="1"/>
</dbReference>
<comment type="similarity">
    <text evidence="9">Belongs to the PP2C family.</text>
</comment>
<comment type="cofactor">
    <cofactor evidence="1">
        <name>Mn(2+)</name>
        <dbReference type="ChEBI" id="CHEBI:29035"/>
    </cofactor>
</comment>
<evidence type="ECO:0000256" key="8">
    <source>
        <dbReference type="ARBA" id="ARBA00023211"/>
    </source>
</evidence>
<keyword evidence="6" id="KW-0460">Magnesium</keyword>
<dbReference type="InterPro" id="IPR036457">
    <property type="entry name" value="PPM-type-like_dom_sf"/>
</dbReference>
<gene>
    <name evidence="13" type="ORF">KP509_34G023200</name>
</gene>
<evidence type="ECO:0000256" key="11">
    <source>
        <dbReference type="SAM" id="MobiDB-lite"/>
    </source>
</evidence>
<dbReference type="GO" id="GO:0004722">
    <property type="term" value="F:protein serine/threonine phosphatase activity"/>
    <property type="evidence" value="ECO:0007669"/>
    <property type="project" value="UniProtKB-EC"/>
</dbReference>
<keyword evidence="8" id="KW-0464">Manganese</keyword>
<dbReference type="SMART" id="SM00332">
    <property type="entry name" value="PP2Cc"/>
    <property type="match status" value="1"/>
</dbReference>
<accession>A0A8T2QKJ8</accession>
<feature type="compositionally biased region" description="Basic and acidic residues" evidence="11">
    <location>
        <begin position="381"/>
        <end position="397"/>
    </location>
</feature>
<dbReference type="OMA" id="DGHENIH"/>
<keyword evidence="4" id="KW-0479">Metal-binding</keyword>
<feature type="coiled-coil region" evidence="10">
    <location>
        <begin position="5"/>
        <end position="35"/>
    </location>
</feature>
<dbReference type="EMBL" id="CM035439">
    <property type="protein sequence ID" value="KAH7283771.1"/>
    <property type="molecule type" value="Genomic_DNA"/>
</dbReference>
<dbReference type="Proteomes" id="UP000825935">
    <property type="component" value="Chromosome 34"/>
</dbReference>
<name>A0A8T2QKJ8_CERRI</name>
<dbReference type="Gene3D" id="3.60.40.10">
    <property type="entry name" value="PPM-type phosphatase domain"/>
    <property type="match status" value="1"/>
</dbReference>
<dbReference type="EC" id="3.1.3.16" evidence="3"/>
<evidence type="ECO:0000256" key="2">
    <source>
        <dbReference type="ARBA" id="ARBA00001946"/>
    </source>
</evidence>
<evidence type="ECO:0000256" key="1">
    <source>
        <dbReference type="ARBA" id="ARBA00001936"/>
    </source>
</evidence>
<dbReference type="InterPro" id="IPR015655">
    <property type="entry name" value="PP2C"/>
</dbReference>
<dbReference type="PROSITE" id="PS01032">
    <property type="entry name" value="PPM_1"/>
    <property type="match status" value="1"/>
</dbReference>
<comment type="caution">
    <text evidence="13">The sequence shown here is derived from an EMBL/GenBank/DDBJ whole genome shotgun (WGS) entry which is preliminary data.</text>
</comment>
<evidence type="ECO:0000313" key="13">
    <source>
        <dbReference type="EMBL" id="KAH7283771.1"/>
    </source>
</evidence>
<organism evidence="13 14">
    <name type="scientific">Ceratopteris richardii</name>
    <name type="common">Triangle waterfern</name>
    <dbReference type="NCBI Taxonomy" id="49495"/>
    <lineage>
        <taxon>Eukaryota</taxon>
        <taxon>Viridiplantae</taxon>
        <taxon>Streptophyta</taxon>
        <taxon>Embryophyta</taxon>
        <taxon>Tracheophyta</taxon>
        <taxon>Polypodiopsida</taxon>
        <taxon>Polypodiidae</taxon>
        <taxon>Polypodiales</taxon>
        <taxon>Pteridineae</taxon>
        <taxon>Pteridaceae</taxon>
        <taxon>Parkerioideae</taxon>
        <taxon>Ceratopteris</taxon>
    </lineage>
</organism>